<evidence type="ECO:0000313" key="2">
    <source>
        <dbReference type="EMBL" id="JAG84878.1"/>
    </source>
</evidence>
<feature type="region of interest" description="Disordered" evidence="1">
    <location>
        <begin position="584"/>
        <end position="631"/>
    </location>
</feature>
<gene>
    <name evidence="2" type="primary">FKBP15</name>
    <name evidence="2" type="ORF">g.51215</name>
</gene>
<feature type="region of interest" description="Disordered" evidence="1">
    <location>
        <begin position="447"/>
        <end position="467"/>
    </location>
</feature>
<name>A0A0C9S2H4_9HYME</name>
<feature type="compositionally biased region" description="Basic and acidic residues" evidence="1">
    <location>
        <begin position="584"/>
        <end position="595"/>
    </location>
</feature>
<dbReference type="EMBL" id="GBYB01015111">
    <property type="protein sequence ID" value="JAG84878.1"/>
    <property type="molecule type" value="Transcribed_RNA"/>
</dbReference>
<dbReference type="AlphaFoldDB" id="A0A0C9S2H4"/>
<reference evidence="2" key="1">
    <citation type="submission" date="2015-01" db="EMBL/GenBank/DDBJ databases">
        <title>Transcriptome Assembly of Fopius arisanus.</title>
        <authorList>
            <person name="Geib S."/>
        </authorList>
    </citation>
    <scope>NUCLEOTIDE SEQUENCE</scope>
</reference>
<dbReference type="PANTHER" id="PTHR44927">
    <property type="entry name" value="FK506-BINDING PROTEIN 15"/>
    <property type="match status" value="1"/>
</dbReference>
<dbReference type="SUPFAM" id="SSF54534">
    <property type="entry name" value="FKBP-like"/>
    <property type="match status" value="1"/>
</dbReference>
<feature type="region of interest" description="Disordered" evidence="1">
    <location>
        <begin position="298"/>
        <end position="340"/>
    </location>
</feature>
<feature type="region of interest" description="Disordered" evidence="1">
    <location>
        <begin position="1"/>
        <end position="21"/>
    </location>
</feature>
<accession>A0A0C9S2H4</accession>
<protein>
    <submittedName>
        <fullName evidence="2">FKBP15 protein</fullName>
    </submittedName>
</protein>
<dbReference type="PANTHER" id="PTHR44927:SF1">
    <property type="entry name" value="FK506-BINDING PROTEIN 15"/>
    <property type="match status" value="1"/>
</dbReference>
<proteinExistence type="predicted"/>
<evidence type="ECO:0000256" key="1">
    <source>
        <dbReference type="SAM" id="MobiDB-lite"/>
    </source>
</evidence>
<sequence length="631" mass="71083">MSRSNQLPNLDKLFRDDDDQEFTPQGGANLAAIFGTPQRLDITPPVKKAPGKPSPAPPKTEVILVKIVHAYKLESGQYSLIGKLGIALTRDPTHSFLLILYKTKQEHISVVPLTPDFQYSPGDNNYASYYDSTNSNWSILFESSDSAIEFAREIGVTRYLLRGRPETSVFSQDLTPKKDTGEKVEEGDEVELNYCVIPTITQPLKLGNSPSQGMRVRITSDDTWEKSLVGVHKGLKRLLILPPSKQISLGPGFPREQAVALEVEILDIVKPETKKETSPKTTVKASLISRMAKMGHSMLPKVPTTDSEDTEEEVQVRRKARGKSEPERNTKTITSPQTPGSLVPVFHPWAKVPQAPQLPQVPLQQFVPDSHVYQYQAPILQVPDPNLNVFLSETRTHNAEIRMGISKVADNVQKLLDKFHVLELERCTSPRNERSLEGLKALLEMRNEGRGQERGLKTEKSDESEKERLEIQGRVRRLEEDLREAQGALQKALADLREANGLVIQYQRENATLEGRILRLEEEKKKIESRNPREGTQVKQVMNKTYQALVGRFSEASYEKEYIKDILGNTIREITLQVLQNRGFDDRKGDDRETEANNGQGADRDFDMTSAPDEEPPPIPPMDLDVDDWLS</sequence>
<organism evidence="2">
    <name type="scientific">Fopius arisanus</name>
    <dbReference type="NCBI Taxonomy" id="64838"/>
    <lineage>
        <taxon>Eukaryota</taxon>
        <taxon>Metazoa</taxon>
        <taxon>Ecdysozoa</taxon>
        <taxon>Arthropoda</taxon>
        <taxon>Hexapoda</taxon>
        <taxon>Insecta</taxon>
        <taxon>Pterygota</taxon>
        <taxon>Neoptera</taxon>
        <taxon>Endopterygota</taxon>
        <taxon>Hymenoptera</taxon>
        <taxon>Apocrita</taxon>
        <taxon>Ichneumonoidea</taxon>
        <taxon>Braconidae</taxon>
        <taxon>Opiinae</taxon>
        <taxon>Fopius</taxon>
    </lineage>
</organism>
<feature type="compositionally biased region" description="Polar residues" evidence="1">
    <location>
        <begin position="331"/>
        <end position="340"/>
    </location>
</feature>